<feature type="region of interest" description="Disordered" evidence="1">
    <location>
        <begin position="75"/>
        <end position="115"/>
    </location>
</feature>
<dbReference type="Gene3D" id="3.10.560.10">
    <property type="entry name" value="Outer membrane lipoprotein wza domain like"/>
    <property type="match status" value="1"/>
</dbReference>
<dbReference type="EMBL" id="DWWD01000021">
    <property type="protein sequence ID" value="HJC49875.1"/>
    <property type="molecule type" value="Genomic_DNA"/>
</dbReference>
<reference evidence="3" key="1">
    <citation type="journal article" date="2021" name="PeerJ">
        <title>Extensive microbial diversity within the chicken gut microbiome revealed by metagenomics and culture.</title>
        <authorList>
            <person name="Gilroy R."/>
            <person name="Ravi A."/>
            <person name="Getino M."/>
            <person name="Pursley I."/>
            <person name="Horton D.L."/>
            <person name="Alikhan N.F."/>
            <person name="Baker D."/>
            <person name="Gharbi K."/>
            <person name="Hall N."/>
            <person name="Watson M."/>
            <person name="Adriaenssens E.M."/>
            <person name="Foster-Nyarko E."/>
            <person name="Jarju S."/>
            <person name="Secka A."/>
            <person name="Antonio M."/>
            <person name="Oren A."/>
            <person name="Chaudhuri R.R."/>
            <person name="La Ragione R."/>
            <person name="Hildebrand F."/>
            <person name="Pallen M.J."/>
        </authorList>
    </citation>
    <scope>NUCLEOTIDE SEQUENCE</scope>
    <source>
        <strain evidence="3">ChiSjej3B21-8574</strain>
    </source>
</reference>
<feature type="domain" description="Helix-hairpin-helix DNA-binding motif class 1" evidence="2">
    <location>
        <begin position="154"/>
        <end position="173"/>
    </location>
</feature>
<comment type="caution">
    <text evidence="3">The sequence shown here is derived from an EMBL/GenBank/DDBJ whole genome shotgun (WGS) entry which is preliminary data.</text>
</comment>
<name>A0A9D2T9C9_9FIRM</name>
<dbReference type="InterPro" id="IPR003583">
    <property type="entry name" value="Hlx-hairpin-Hlx_DNA-bd_motif"/>
</dbReference>
<evidence type="ECO:0000256" key="1">
    <source>
        <dbReference type="SAM" id="MobiDB-lite"/>
    </source>
</evidence>
<dbReference type="GO" id="GO:0015627">
    <property type="term" value="C:type II protein secretion system complex"/>
    <property type="evidence" value="ECO:0007669"/>
    <property type="project" value="TreeGrafter"/>
</dbReference>
<dbReference type="GO" id="GO:0003677">
    <property type="term" value="F:DNA binding"/>
    <property type="evidence" value="ECO:0007669"/>
    <property type="project" value="InterPro"/>
</dbReference>
<sequence length="176" mass="18979">MFTVPVGCSSDASVEVLEDRETKEEAGSTASSREKIFVYICGQVKKPGVYEFSSGDRIVAAVKAAGGFTSEASQESINQAEKMKDGQQIYVPSRKESQEGGSGHTRESGKDSAGKVNINTAGREELMTLSGIGESKADDIIAYREEHGPFSKTEDIMKIQGIKEGIYNKIKDSITI</sequence>
<protein>
    <submittedName>
        <fullName evidence="3">Helix-hairpin-helix domain-containing protein</fullName>
    </submittedName>
</protein>
<dbReference type="PANTHER" id="PTHR21180">
    <property type="entry name" value="ENDONUCLEASE/EXONUCLEASE/PHOSPHATASE FAMILY DOMAIN-CONTAINING PROTEIN 1"/>
    <property type="match status" value="1"/>
</dbReference>
<dbReference type="InterPro" id="IPR004509">
    <property type="entry name" value="Competence_ComEA_HhH"/>
</dbReference>
<evidence type="ECO:0000259" key="2">
    <source>
        <dbReference type="SMART" id="SM00278"/>
    </source>
</evidence>
<dbReference type="Pfam" id="PF12836">
    <property type="entry name" value="HHH_3"/>
    <property type="match status" value="1"/>
</dbReference>
<dbReference type="InterPro" id="IPR051675">
    <property type="entry name" value="Endo/Exo/Phosphatase_dom_1"/>
</dbReference>
<organism evidence="3 4">
    <name type="scientific">Candidatus Anaerostipes avistercoris</name>
    <dbReference type="NCBI Taxonomy" id="2838462"/>
    <lineage>
        <taxon>Bacteria</taxon>
        <taxon>Bacillati</taxon>
        <taxon>Bacillota</taxon>
        <taxon>Clostridia</taxon>
        <taxon>Lachnospirales</taxon>
        <taxon>Lachnospiraceae</taxon>
        <taxon>Anaerostipes</taxon>
    </lineage>
</organism>
<dbReference type="GO" id="GO:0015628">
    <property type="term" value="P:protein secretion by the type II secretion system"/>
    <property type="evidence" value="ECO:0007669"/>
    <property type="project" value="TreeGrafter"/>
</dbReference>
<accession>A0A9D2T9C9</accession>
<dbReference type="GO" id="GO:0006281">
    <property type="term" value="P:DNA repair"/>
    <property type="evidence" value="ECO:0007669"/>
    <property type="project" value="InterPro"/>
</dbReference>
<dbReference type="PANTHER" id="PTHR21180:SF32">
    <property type="entry name" value="ENDONUCLEASE_EXONUCLEASE_PHOSPHATASE FAMILY DOMAIN-CONTAINING PROTEIN 1"/>
    <property type="match status" value="1"/>
</dbReference>
<dbReference type="SMART" id="SM00278">
    <property type="entry name" value="HhH1"/>
    <property type="match status" value="2"/>
</dbReference>
<evidence type="ECO:0000313" key="3">
    <source>
        <dbReference type="EMBL" id="HJC49875.1"/>
    </source>
</evidence>
<reference evidence="3" key="2">
    <citation type="submission" date="2021-04" db="EMBL/GenBank/DDBJ databases">
        <authorList>
            <person name="Gilroy R."/>
        </authorList>
    </citation>
    <scope>NUCLEOTIDE SEQUENCE</scope>
    <source>
        <strain evidence="3">ChiSjej3B21-8574</strain>
    </source>
</reference>
<dbReference type="AlphaFoldDB" id="A0A9D2T9C9"/>
<dbReference type="NCBIfam" id="TIGR00426">
    <property type="entry name" value="competence protein ComEA helix-hairpin-helix repeat region"/>
    <property type="match status" value="1"/>
</dbReference>
<dbReference type="InterPro" id="IPR010994">
    <property type="entry name" value="RuvA_2-like"/>
</dbReference>
<dbReference type="InterPro" id="IPR019554">
    <property type="entry name" value="Soluble_ligand-bd"/>
</dbReference>
<dbReference type="Pfam" id="PF10531">
    <property type="entry name" value="SLBB"/>
    <property type="match status" value="1"/>
</dbReference>
<dbReference type="Proteomes" id="UP000823904">
    <property type="component" value="Unassembled WGS sequence"/>
</dbReference>
<evidence type="ECO:0000313" key="4">
    <source>
        <dbReference type="Proteomes" id="UP000823904"/>
    </source>
</evidence>
<dbReference type="Gene3D" id="1.10.150.280">
    <property type="entry name" value="AF1531-like domain"/>
    <property type="match status" value="1"/>
</dbReference>
<proteinExistence type="predicted"/>
<dbReference type="SUPFAM" id="SSF47781">
    <property type="entry name" value="RuvA domain 2-like"/>
    <property type="match status" value="1"/>
</dbReference>
<gene>
    <name evidence="3" type="ORF">H9754_04730</name>
</gene>
<feature type="compositionally biased region" description="Basic and acidic residues" evidence="1">
    <location>
        <begin position="93"/>
        <end position="113"/>
    </location>
</feature>
<feature type="domain" description="Helix-hairpin-helix DNA-binding motif class 1" evidence="2">
    <location>
        <begin position="124"/>
        <end position="143"/>
    </location>
</feature>